<keyword evidence="5 8" id="KW-0067">ATP-binding</keyword>
<dbReference type="CDD" id="cd00777">
    <property type="entry name" value="AspRS_core"/>
    <property type="match status" value="1"/>
</dbReference>
<dbReference type="Gene3D" id="2.40.50.140">
    <property type="entry name" value="Nucleic acid-binding proteins"/>
    <property type="match status" value="1"/>
</dbReference>
<accession>A0A0K2JHF4</accession>
<evidence type="ECO:0000256" key="7">
    <source>
        <dbReference type="ARBA" id="ARBA00023146"/>
    </source>
</evidence>
<dbReference type="InterPro" id="IPR004364">
    <property type="entry name" value="Aa-tRNA-synt_II"/>
</dbReference>
<comment type="function">
    <text evidence="8">Catalyzes the attachment of L-aspartate to tRNA(Asp) in a two-step reaction: L-aspartate is first activated by ATP to form Asp-AMP and then transferred to the acceptor end of tRNA(Asp).</text>
</comment>
<feature type="binding site" evidence="8">
    <location>
        <position position="482"/>
    </location>
    <ligand>
        <name>L-aspartate</name>
        <dbReference type="ChEBI" id="CHEBI:29991"/>
    </ligand>
</feature>
<dbReference type="RefSeq" id="WP_053390890.1">
    <property type="nucleotide sequence ID" value="NZ_CP010899.1"/>
</dbReference>
<feature type="binding site" evidence="8">
    <location>
        <begin position="527"/>
        <end position="530"/>
    </location>
    <ligand>
        <name>ATP</name>
        <dbReference type="ChEBI" id="CHEBI:30616"/>
    </ligand>
</feature>
<dbReference type="SUPFAM" id="SSF50249">
    <property type="entry name" value="Nucleic acid-binding proteins"/>
    <property type="match status" value="1"/>
</dbReference>
<dbReference type="GO" id="GO:0003676">
    <property type="term" value="F:nucleic acid binding"/>
    <property type="evidence" value="ECO:0007669"/>
    <property type="project" value="InterPro"/>
</dbReference>
<dbReference type="HAMAP" id="MF_00044">
    <property type="entry name" value="Asp_tRNA_synth_type1"/>
    <property type="match status" value="1"/>
</dbReference>
<dbReference type="Pfam" id="PF02938">
    <property type="entry name" value="GAD"/>
    <property type="match status" value="1"/>
</dbReference>
<dbReference type="OrthoDB" id="9802326at2"/>
<comment type="caution">
    <text evidence="8">Lacks conserved residue(s) required for the propagation of feature annotation.</text>
</comment>
<dbReference type="InterPro" id="IPR045864">
    <property type="entry name" value="aa-tRNA-synth_II/BPL/LPL"/>
</dbReference>
<protein>
    <recommendedName>
        <fullName evidence="8">Aspartate--tRNA ligase</fullName>
        <ecNumber evidence="8">6.1.1.12</ecNumber>
    </recommendedName>
    <alternativeName>
        <fullName evidence="8">Aspartyl-tRNA synthetase</fullName>
        <shortName evidence="8">AspRS</shortName>
    </alternativeName>
</protein>
<dbReference type="NCBIfam" id="TIGR00459">
    <property type="entry name" value="aspS_bact"/>
    <property type="match status" value="1"/>
</dbReference>
<evidence type="ECO:0000256" key="6">
    <source>
        <dbReference type="ARBA" id="ARBA00022917"/>
    </source>
</evidence>
<keyword evidence="8" id="KW-0963">Cytoplasm</keyword>
<organism evidence="10 11">
    <name type="scientific">Spiroplasma kunkelii CR2-3x</name>
    <dbReference type="NCBI Taxonomy" id="273035"/>
    <lineage>
        <taxon>Bacteria</taxon>
        <taxon>Bacillati</taxon>
        <taxon>Mycoplasmatota</taxon>
        <taxon>Mollicutes</taxon>
        <taxon>Entomoplasmatales</taxon>
        <taxon>Spiroplasmataceae</taxon>
        <taxon>Spiroplasma</taxon>
    </lineage>
</organism>
<dbReference type="AlphaFoldDB" id="A0A0K2JHF4"/>
<evidence type="ECO:0000256" key="1">
    <source>
        <dbReference type="ARBA" id="ARBA00006303"/>
    </source>
</evidence>
<feature type="binding site" evidence="8">
    <location>
        <position position="475"/>
    </location>
    <ligand>
        <name>ATP</name>
        <dbReference type="ChEBI" id="CHEBI:30616"/>
    </ligand>
</feature>
<dbReference type="PANTHER" id="PTHR22594">
    <property type="entry name" value="ASPARTYL/LYSYL-TRNA SYNTHETASE"/>
    <property type="match status" value="1"/>
</dbReference>
<dbReference type="Gene3D" id="3.30.1360.30">
    <property type="entry name" value="GAD-like domain"/>
    <property type="match status" value="1"/>
</dbReference>
<evidence type="ECO:0000256" key="3">
    <source>
        <dbReference type="ARBA" id="ARBA00022598"/>
    </source>
</evidence>
<name>A0A0K2JHF4_SPIKU</name>
<comment type="similarity">
    <text evidence="1 8">Belongs to the class-II aminoacyl-tRNA synthetase family. Type 1 subfamily.</text>
</comment>
<evidence type="ECO:0000256" key="5">
    <source>
        <dbReference type="ARBA" id="ARBA00022840"/>
    </source>
</evidence>
<gene>
    <name evidence="10" type="primary">darS</name>
    <name evidence="8" type="synonym">aspS</name>
    <name evidence="10" type="ORF">SKUN_00776</name>
</gene>
<dbReference type="EC" id="6.1.1.12" evidence="8"/>
<evidence type="ECO:0000313" key="11">
    <source>
        <dbReference type="Proteomes" id="UP000062963"/>
    </source>
</evidence>
<evidence type="ECO:0000256" key="2">
    <source>
        <dbReference type="ARBA" id="ARBA00011738"/>
    </source>
</evidence>
<feature type="binding site" evidence="8">
    <location>
        <position position="171"/>
    </location>
    <ligand>
        <name>L-aspartate</name>
        <dbReference type="ChEBI" id="CHEBI:29991"/>
    </ligand>
</feature>
<keyword evidence="11" id="KW-1185">Reference proteome</keyword>
<comment type="subcellular location">
    <subcellularLocation>
        <location evidence="8">Cytoplasm</location>
    </subcellularLocation>
</comment>
<dbReference type="Pfam" id="PF01336">
    <property type="entry name" value="tRNA_anti-codon"/>
    <property type="match status" value="1"/>
</dbReference>
<dbReference type="InterPro" id="IPR047090">
    <property type="entry name" value="AspRS_core"/>
</dbReference>
<dbReference type="PRINTS" id="PR01042">
    <property type="entry name" value="TRNASYNTHASP"/>
</dbReference>
<dbReference type="PATRIC" id="fig|273035.7.peg.950"/>
<sequence>MKRTHTCGELTLKNVKAKVVLSGWVAKNRRLGGIIFLDLRDRTGITQVVVQPEHPQYAMIKTIRNEFVISVEGIVIERKSKNLELPTGAIEIAAKQVTILSKAETPPLIINDVTDALEDVRMKYRYLDLRRPIMQQKIMLRNQLVQTIRQFCHDHQFIDIETPILNKSTPEGARDFLVPSRLNPHNFYALPQSPQLFKQLLMLAGFDKYFQIAKCFRDEDLRSDRQPEFTQLDLEMSFVERDDIIHFVETLFQTIMQDVMKVKIKTPFLRMDYNEAIEKYGTDKPDTRYDLKLFDAKDIFAKTEFRVFATALKKELSLKVIFLPKLVSKKQVEELTRIAQQNKAQGLAWVKQEKKNWEGPLAKVLSDDEKAKLLQKCNKQTGTFFFVSDEKAVTCQALGAVRVALAKMFALIPQNEYHFLWIVNWPLYEWSDENQRYEAAHHPFTAPTSEFIDNFEQKMATARADAYDLILNGYEIGGGSIRINQSEVQTRMFKSLELSNQEIENKFGWFLNAFNYGVPPHGGIAFGLDRLAMILTNSESIRDVIAFPKNTTGTDLMTASPSPVEEKQLNELGIKLK</sequence>
<dbReference type="InterPro" id="IPR004115">
    <property type="entry name" value="GAD-like_sf"/>
</dbReference>
<evidence type="ECO:0000313" key="10">
    <source>
        <dbReference type="EMBL" id="ALA97666.1"/>
    </source>
</evidence>
<evidence type="ECO:0000259" key="9">
    <source>
        <dbReference type="PROSITE" id="PS50862"/>
    </source>
</evidence>
<dbReference type="STRING" id="273035.SKUN_00776"/>
<feature type="binding site" evidence="8">
    <location>
        <position position="226"/>
    </location>
    <ligand>
        <name>ATP</name>
        <dbReference type="ChEBI" id="CHEBI:30616"/>
    </ligand>
</feature>
<keyword evidence="3 8" id="KW-0436">Ligase</keyword>
<dbReference type="SUPFAM" id="SSF55261">
    <property type="entry name" value="GAD domain-like"/>
    <property type="match status" value="1"/>
</dbReference>
<dbReference type="GO" id="GO:0005524">
    <property type="term" value="F:ATP binding"/>
    <property type="evidence" value="ECO:0007669"/>
    <property type="project" value="UniProtKB-UniRule"/>
</dbReference>
<feature type="domain" description="Aminoacyl-transfer RNA synthetases class-II family profile" evidence="9">
    <location>
        <begin position="140"/>
        <end position="561"/>
    </location>
</feature>
<dbReference type="InterPro" id="IPR006195">
    <property type="entry name" value="aa-tRNA-synth_II"/>
</dbReference>
<keyword evidence="7 8" id="KW-0030">Aminoacyl-tRNA synthetase</keyword>
<comment type="subunit">
    <text evidence="2 8">Homodimer.</text>
</comment>
<evidence type="ECO:0000256" key="8">
    <source>
        <dbReference type="HAMAP-Rule" id="MF_00044"/>
    </source>
</evidence>
<dbReference type="KEGG" id="skn:SKUN_00776"/>
<evidence type="ECO:0000256" key="4">
    <source>
        <dbReference type="ARBA" id="ARBA00022741"/>
    </source>
</evidence>
<proteinExistence type="inferred from homology"/>
<keyword evidence="6 8" id="KW-0648">Protein biosynthesis</keyword>
<dbReference type="PANTHER" id="PTHR22594:SF5">
    <property type="entry name" value="ASPARTATE--TRNA LIGASE, MITOCHONDRIAL"/>
    <property type="match status" value="1"/>
</dbReference>
<dbReference type="NCBIfam" id="NF001750">
    <property type="entry name" value="PRK00476.1"/>
    <property type="match status" value="1"/>
</dbReference>
<dbReference type="GO" id="GO:0006422">
    <property type="term" value="P:aspartyl-tRNA aminoacylation"/>
    <property type="evidence" value="ECO:0007669"/>
    <property type="project" value="UniProtKB-UniRule"/>
</dbReference>
<feature type="binding site" evidence="8">
    <location>
        <position position="217"/>
    </location>
    <ligand>
        <name>L-aspartate</name>
        <dbReference type="ChEBI" id="CHEBI:29991"/>
    </ligand>
</feature>
<dbReference type="InterPro" id="IPR004524">
    <property type="entry name" value="Asp-tRNA-ligase_1"/>
</dbReference>
<dbReference type="InterPro" id="IPR004365">
    <property type="entry name" value="NA-bd_OB_tRNA"/>
</dbReference>
<feature type="binding site" evidence="8">
    <location>
        <begin position="217"/>
        <end position="219"/>
    </location>
    <ligand>
        <name>ATP</name>
        <dbReference type="ChEBI" id="CHEBI:30616"/>
    </ligand>
</feature>
<keyword evidence="4 8" id="KW-0547">Nucleotide-binding</keyword>
<dbReference type="Pfam" id="PF00152">
    <property type="entry name" value="tRNA-synt_2"/>
    <property type="match status" value="1"/>
</dbReference>
<dbReference type="InterPro" id="IPR002312">
    <property type="entry name" value="Asp/Asn-tRNA-synth_IIb"/>
</dbReference>
<dbReference type="GO" id="GO:0004815">
    <property type="term" value="F:aspartate-tRNA ligase activity"/>
    <property type="evidence" value="ECO:0007669"/>
    <property type="project" value="UniProtKB-UniRule"/>
</dbReference>
<feature type="region of interest" description="Aspartate" evidence="8">
    <location>
        <begin position="195"/>
        <end position="198"/>
    </location>
</feature>
<dbReference type="GO" id="GO:0005737">
    <property type="term" value="C:cytoplasm"/>
    <property type="evidence" value="ECO:0007669"/>
    <property type="project" value="UniProtKB-SubCell"/>
</dbReference>
<feature type="binding site" evidence="8">
    <location>
        <position position="441"/>
    </location>
    <ligand>
        <name>L-aspartate</name>
        <dbReference type="ChEBI" id="CHEBI:29991"/>
    </ligand>
</feature>
<dbReference type="InterPro" id="IPR047089">
    <property type="entry name" value="Asp-tRNA-ligase_1_N"/>
</dbReference>
<reference evidence="10 11" key="1">
    <citation type="journal article" date="2015" name="Genome Announc.">
        <title>Complete Genome Sequence of Spiroplasma kunkelii Strain CR2-3x, Causal Agent of Corn Stunt Disease in Zea mays L.</title>
        <authorList>
            <person name="Davis R.E."/>
            <person name="Shao J."/>
            <person name="Dally E.L."/>
            <person name="Zhao Y."/>
            <person name="Gasparich G.E."/>
            <person name="Gaynor B.J."/>
            <person name="Athey J.C."/>
            <person name="Harrison N.A."/>
            <person name="Donofrio N."/>
        </authorList>
    </citation>
    <scope>NUCLEOTIDE SEQUENCE [LARGE SCALE GENOMIC DNA]</scope>
    <source>
        <strain evidence="10 11">CR2-3x</strain>
    </source>
</reference>
<dbReference type="PROSITE" id="PS50862">
    <property type="entry name" value="AA_TRNA_LIGASE_II"/>
    <property type="match status" value="1"/>
</dbReference>
<dbReference type="Gene3D" id="3.30.930.10">
    <property type="entry name" value="Bira Bifunctional Protein, Domain 2"/>
    <property type="match status" value="1"/>
</dbReference>
<dbReference type="SUPFAM" id="SSF55681">
    <property type="entry name" value="Class II aaRS and biotin synthetases"/>
    <property type="match status" value="1"/>
</dbReference>
<comment type="catalytic activity">
    <reaction evidence="8">
        <text>tRNA(Asp) + L-aspartate + ATP = L-aspartyl-tRNA(Asp) + AMP + diphosphate</text>
        <dbReference type="Rhea" id="RHEA:19649"/>
        <dbReference type="Rhea" id="RHEA-COMP:9660"/>
        <dbReference type="Rhea" id="RHEA-COMP:9678"/>
        <dbReference type="ChEBI" id="CHEBI:29991"/>
        <dbReference type="ChEBI" id="CHEBI:30616"/>
        <dbReference type="ChEBI" id="CHEBI:33019"/>
        <dbReference type="ChEBI" id="CHEBI:78442"/>
        <dbReference type="ChEBI" id="CHEBI:78516"/>
        <dbReference type="ChEBI" id="CHEBI:456215"/>
        <dbReference type="EC" id="6.1.1.12"/>
    </reaction>
</comment>
<dbReference type="EMBL" id="CP010899">
    <property type="protein sequence ID" value="ALA97666.1"/>
    <property type="molecule type" value="Genomic_DNA"/>
</dbReference>
<dbReference type="InterPro" id="IPR029351">
    <property type="entry name" value="GAD_dom"/>
</dbReference>
<dbReference type="Proteomes" id="UP000062963">
    <property type="component" value="Chromosome"/>
</dbReference>
<dbReference type="InterPro" id="IPR012340">
    <property type="entry name" value="NA-bd_OB-fold"/>
</dbReference>
<dbReference type="CDD" id="cd04317">
    <property type="entry name" value="EcAspRS_like_N"/>
    <property type="match status" value="1"/>
</dbReference>